<organism evidence="8 9">
    <name type="scientific">Petrolisthes manimaculis</name>
    <dbReference type="NCBI Taxonomy" id="1843537"/>
    <lineage>
        <taxon>Eukaryota</taxon>
        <taxon>Metazoa</taxon>
        <taxon>Ecdysozoa</taxon>
        <taxon>Arthropoda</taxon>
        <taxon>Crustacea</taxon>
        <taxon>Multicrustacea</taxon>
        <taxon>Malacostraca</taxon>
        <taxon>Eumalacostraca</taxon>
        <taxon>Eucarida</taxon>
        <taxon>Decapoda</taxon>
        <taxon>Pleocyemata</taxon>
        <taxon>Anomura</taxon>
        <taxon>Galatheoidea</taxon>
        <taxon>Porcellanidae</taxon>
        <taxon>Petrolisthes</taxon>
    </lineage>
</organism>
<feature type="transmembrane region" description="Helical" evidence="6">
    <location>
        <begin position="188"/>
        <end position="208"/>
    </location>
</feature>
<evidence type="ECO:0000256" key="4">
    <source>
        <dbReference type="ARBA" id="ARBA00023136"/>
    </source>
</evidence>
<evidence type="ECO:0000256" key="2">
    <source>
        <dbReference type="ARBA" id="ARBA00022692"/>
    </source>
</evidence>
<evidence type="ECO:0000256" key="3">
    <source>
        <dbReference type="ARBA" id="ARBA00022989"/>
    </source>
</evidence>
<dbReference type="EMBL" id="JAWZYT010000469">
    <property type="protein sequence ID" value="KAK4323127.1"/>
    <property type="molecule type" value="Genomic_DNA"/>
</dbReference>
<feature type="transmembrane region" description="Helical" evidence="6">
    <location>
        <begin position="260"/>
        <end position="284"/>
    </location>
</feature>
<protein>
    <recommendedName>
        <fullName evidence="7">Amino acid transporter transmembrane domain-containing protein</fullName>
    </recommendedName>
</protein>
<feature type="domain" description="Amino acid transporter transmembrane" evidence="7">
    <location>
        <begin position="11"/>
        <end position="68"/>
    </location>
</feature>
<dbReference type="PANTHER" id="PTHR22950">
    <property type="entry name" value="AMINO ACID TRANSPORTER"/>
    <property type="match status" value="1"/>
</dbReference>
<feature type="transmembrane region" description="Helical" evidence="6">
    <location>
        <begin position="374"/>
        <end position="394"/>
    </location>
</feature>
<evidence type="ECO:0000256" key="1">
    <source>
        <dbReference type="ARBA" id="ARBA00004141"/>
    </source>
</evidence>
<feature type="region of interest" description="Disordered" evidence="5">
    <location>
        <begin position="444"/>
        <end position="464"/>
    </location>
</feature>
<feature type="compositionally biased region" description="Polar residues" evidence="5">
    <location>
        <begin position="566"/>
        <end position="582"/>
    </location>
</feature>
<feature type="transmembrane region" description="Helical" evidence="6">
    <location>
        <begin position="304"/>
        <end position="328"/>
    </location>
</feature>
<feature type="domain" description="Amino acid transporter transmembrane" evidence="7">
    <location>
        <begin position="114"/>
        <end position="421"/>
    </location>
</feature>
<name>A0AAE1QDI6_9EUCA</name>
<keyword evidence="4 6" id="KW-0472">Membrane</keyword>
<accession>A0AAE1QDI6</accession>
<feature type="region of interest" description="Disordered" evidence="5">
    <location>
        <begin position="86"/>
        <end position="112"/>
    </location>
</feature>
<evidence type="ECO:0000256" key="6">
    <source>
        <dbReference type="SAM" id="Phobius"/>
    </source>
</evidence>
<evidence type="ECO:0000313" key="9">
    <source>
        <dbReference type="Proteomes" id="UP001292094"/>
    </source>
</evidence>
<feature type="transmembrane region" description="Helical" evidence="6">
    <location>
        <begin position="16"/>
        <end position="35"/>
    </location>
</feature>
<dbReference type="PANTHER" id="PTHR22950:SF677">
    <property type="entry name" value="AMINO ACID TRANSPORTER TRANSMEMBRANE DOMAIN-CONTAINING PROTEIN"/>
    <property type="match status" value="1"/>
</dbReference>
<feature type="compositionally biased region" description="Basic and acidic residues" evidence="5">
    <location>
        <begin position="488"/>
        <end position="530"/>
    </location>
</feature>
<dbReference type="GO" id="GO:0015179">
    <property type="term" value="F:L-amino acid transmembrane transporter activity"/>
    <property type="evidence" value="ECO:0007669"/>
    <property type="project" value="TreeGrafter"/>
</dbReference>
<sequence length="702" mass="75477">MGMGRPVGGITSPIKMVANIFVSFIGAGMLGLPFAYKESGIMEGALIMGLVGYLSVSAMLMLIDCKYAILTSGGRAGGRNIIMDTKVPLIPPDSSSGDEGEDDERHPPLPSTDLTYGDVGYYALGSSGKRLVDVAIIVSQIGFCCGYLLYLCKNLNLYIPRVSQRLWLFFLLPPLYCLTLLRHLNKLAIFSMFAQVSNVLALAVVFWFDFSHSEEVPFTPTEYSLQGFPFFFAVAIYCYEGAGMILSLEESMAEHVRHKFRSIFVLTMASLTLLYICFGVSGYLSFGPHTMDIITLNLPHGNSAVDFAAIVKICLGVSLFFTYPMMLFPVTHLLDKTFGLNAAPIRGNIMRLILVCLTGVVVMMVPNFALLMSLIGATCCTLLAFILPASFHLSIFRQRLTKRQRYFDIMLIILGGVGSVIALGDSLKRMNAAHDPLLDVNEFASGKNGSLHPQPHPHPHASTVAIPASPAESVSTLANRVASDITQAKEKYGDADEDAKGKGKDAGESGKVDTKDSLEGNKSIEKERTLKPALGSPSTEGSSSVGKDLGKSTTSTKNVKVDSKITLPQKSNSASTPTSSIVIDNKVPVRQPNKKPLSSSGVQAENEKAIPSSLHLGSLISKEMLLPTSSVRSFRKNTTPSLKSANEEVSVVAEVGAVIKEGNSEQVQSASSQNLSYKVDEIPLGSAEALPSSPVPPINPKT</sequence>
<evidence type="ECO:0000313" key="8">
    <source>
        <dbReference type="EMBL" id="KAK4323127.1"/>
    </source>
</evidence>
<dbReference type="AlphaFoldDB" id="A0AAE1QDI6"/>
<dbReference type="Proteomes" id="UP001292094">
    <property type="component" value="Unassembled WGS sequence"/>
</dbReference>
<comment type="subcellular location">
    <subcellularLocation>
        <location evidence="1">Membrane</location>
        <topology evidence="1">Multi-pass membrane protein</topology>
    </subcellularLocation>
</comment>
<feature type="transmembrane region" description="Helical" evidence="6">
    <location>
        <begin position="406"/>
        <end position="424"/>
    </location>
</feature>
<comment type="caution">
    <text evidence="8">The sequence shown here is derived from an EMBL/GenBank/DDBJ whole genome shotgun (WGS) entry which is preliminary data.</text>
</comment>
<keyword evidence="2 6" id="KW-0812">Transmembrane</keyword>
<evidence type="ECO:0000256" key="5">
    <source>
        <dbReference type="SAM" id="MobiDB-lite"/>
    </source>
</evidence>
<gene>
    <name evidence="8" type="ORF">Pmani_006151</name>
</gene>
<dbReference type="InterPro" id="IPR013057">
    <property type="entry name" value="AA_transpt_TM"/>
</dbReference>
<feature type="transmembrane region" description="Helical" evidence="6">
    <location>
        <begin position="349"/>
        <end position="368"/>
    </location>
</feature>
<feature type="compositionally biased region" description="Polar residues" evidence="5">
    <location>
        <begin position="536"/>
        <end position="558"/>
    </location>
</feature>
<feature type="transmembrane region" description="Helical" evidence="6">
    <location>
        <begin position="131"/>
        <end position="150"/>
    </location>
</feature>
<feature type="transmembrane region" description="Helical" evidence="6">
    <location>
        <begin position="162"/>
        <end position="181"/>
    </location>
</feature>
<reference evidence="8" key="1">
    <citation type="submission" date="2023-11" db="EMBL/GenBank/DDBJ databases">
        <title>Genome assemblies of two species of porcelain crab, Petrolisthes cinctipes and Petrolisthes manimaculis (Anomura: Porcellanidae).</title>
        <authorList>
            <person name="Angst P."/>
        </authorList>
    </citation>
    <scope>NUCLEOTIDE SEQUENCE</scope>
    <source>
        <strain evidence="8">PB745_02</strain>
        <tissue evidence="8">Gill</tissue>
    </source>
</reference>
<feature type="transmembrane region" description="Helical" evidence="6">
    <location>
        <begin position="41"/>
        <end position="63"/>
    </location>
</feature>
<keyword evidence="9" id="KW-1185">Reference proteome</keyword>
<keyword evidence="3 6" id="KW-1133">Transmembrane helix</keyword>
<dbReference type="GO" id="GO:0005774">
    <property type="term" value="C:vacuolar membrane"/>
    <property type="evidence" value="ECO:0007669"/>
    <property type="project" value="TreeGrafter"/>
</dbReference>
<evidence type="ECO:0000259" key="7">
    <source>
        <dbReference type="Pfam" id="PF01490"/>
    </source>
</evidence>
<feature type="region of interest" description="Disordered" evidence="5">
    <location>
        <begin position="488"/>
        <end position="606"/>
    </location>
</feature>
<proteinExistence type="predicted"/>
<dbReference type="Pfam" id="PF01490">
    <property type="entry name" value="Aa_trans"/>
    <property type="match status" value="2"/>
</dbReference>
<feature type="transmembrane region" description="Helical" evidence="6">
    <location>
        <begin position="228"/>
        <end position="248"/>
    </location>
</feature>